<organism evidence="1 2">
    <name type="scientific">Candidatus Thiomargarita nelsonii</name>
    <dbReference type="NCBI Taxonomy" id="1003181"/>
    <lineage>
        <taxon>Bacteria</taxon>
        <taxon>Pseudomonadati</taxon>
        <taxon>Pseudomonadota</taxon>
        <taxon>Gammaproteobacteria</taxon>
        <taxon>Thiotrichales</taxon>
        <taxon>Thiotrichaceae</taxon>
        <taxon>Thiomargarita</taxon>
    </lineage>
</organism>
<reference evidence="1 2" key="1">
    <citation type="submission" date="2016-05" db="EMBL/GenBank/DDBJ databases">
        <title>Single-cell genome of chain-forming Candidatus Thiomargarita nelsonii and comparison to other large sulfur-oxidizing bacteria.</title>
        <authorList>
            <person name="Winkel M."/>
            <person name="Salman V."/>
            <person name="Woyke T."/>
            <person name="Schulz-Vogt H."/>
            <person name="Richter M."/>
            <person name="Flood B."/>
            <person name="Bailey J."/>
            <person name="Amann R."/>
            <person name="Mussmann M."/>
        </authorList>
    </citation>
    <scope>NUCLEOTIDE SEQUENCE [LARGE SCALE GENOMIC DNA]</scope>
    <source>
        <strain evidence="1 2">THI036</strain>
    </source>
</reference>
<dbReference type="SUPFAM" id="SSF160945">
    <property type="entry name" value="PH0156-like"/>
    <property type="match status" value="1"/>
</dbReference>
<evidence type="ECO:0000313" key="2">
    <source>
        <dbReference type="Proteomes" id="UP000076962"/>
    </source>
</evidence>
<sequence length="188" mass="20919">MTQYGYLVVEGPHDVNFIGRFLKIKGFSRVKMISQLDKFWHPLVPKHFPYRGDLLRRVPVPTFFKSVTHSIALHSAIGDSNIIHTIEETLAVISLSVNSLAGIGIVLDADSEVTPKERFEQIKKGLQPFDLIDAKPESPGKVAFGKTHCGIFIMPDNLSAGQCHIVPPKNQTYEETHTSQVVVNSTKN</sequence>
<dbReference type="EMBL" id="LUTY01002788">
    <property type="protein sequence ID" value="OAD19476.1"/>
    <property type="molecule type" value="Genomic_DNA"/>
</dbReference>
<name>A0A176RUT5_9GAMM</name>
<keyword evidence="2" id="KW-1185">Reference proteome</keyword>
<protein>
    <submittedName>
        <fullName evidence="1">Uncharacterized protein</fullName>
    </submittedName>
</protein>
<dbReference type="InterPro" id="IPR024508">
    <property type="entry name" value="DUF3226"/>
</dbReference>
<proteinExistence type="predicted"/>
<dbReference type="AlphaFoldDB" id="A0A176RUT5"/>
<dbReference type="Pfam" id="PF11536">
    <property type="entry name" value="DUF3226"/>
    <property type="match status" value="1"/>
</dbReference>
<comment type="caution">
    <text evidence="1">The sequence shown here is derived from an EMBL/GenBank/DDBJ whole genome shotgun (WGS) entry which is preliminary data.</text>
</comment>
<accession>A0A176RUT5</accession>
<evidence type="ECO:0000313" key="1">
    <source>
        <dbReference type="EMBL" id="OAD19476.1"/>
    </source>
</evidence>
<gene>
    <name evidence="1" type="ORF">THIOM_004885</name>
</gene>
<dbReference type="Proteomes" id="UP000076962">
    <property type="component" value="Unassembled WGS sequence"/>
</dbReference>